<gene>
    <name evidence="7" type="ORF">FOA19_06810</name>
</gene>
<sequence>MKKTLNVLKYLLLLAVSVFLMAYALRSINFSAVKAELSQANYFWVVVTLLVSVAGYVSRAVRWRMQYEPLGFKPKAMQAYHALMVGYLANIVLPRAGEVIRCTLLRRSSGVPVNVSLGTVITERVIDLMMLLLCMGITLLLEFDRLKDFFLEIFSEKFHGFEQNLQTLYVLGAVAVFGTGAMVWFVYRNIAKLRQNTFFKKLSAFVRGLWQGISSVARMEQKGAFIFHTLFIWLTYYLGSYLAFFALPGTSGLSWQAGMAILVVGGLGMSAPVQGGIGVYHILVRTALLLYVVPLDKGMAYALITHTTGALLVVIMGGISLVAGLAQPKDKDQPAKQVA</sequence>
<keyword evidence="8" id="KW-1185">Reference proteome</keyword>
<organism evidence="7 8">
    <name type="scientific">Rufibacter hautae</name>
    <dbReference type="NCBI Taxonomy" id="2595005"/>
    <lineage>
        <taxon>Bacteria</taxon>
        <taxon>Pseudomonadati</taxon>
        <taxon>Bacteroidota</taxon>
        <taxon>Cytophagia</taxon>
        <taxon>Cytophagales</taxon>
        <taxon>Hymenobacteraceae</taxon>
        <taxon>Rufibacter</taxon>
    </lineage>
</organism>
<dbReference type="RefSeq" id="WP_149089993.1">
    <property type="nucleotide sequence ID" value="NZ_VKKY01000001.1"/>
</dbReference>
<feature type="transmembrane region" description="Helical" evidence="6">
    <location>
        <begin position="225"/>
        <end position="247"/>
    </location>
</feature>
<dbReference type="AlphaFoldDB" id="A0A5B6TUW8"/>
<dbReference type="PANTHER" id="PTHR39087:SF2">
    <property type="entry name" value="UPF0104 MEMBRANE PROTEIN MJ1595"/>
    <property type="match status" value="1"/>
</dbReference>
<evidence type="ECO:0000256" key="1">
    <source>
        <dbReference type="ARBA" id="ARBA00004651"/>
    </source>
</evidence>
<dbReference type="InterPro" id="IPR022791">
    <property type="entry name" value="L-PG_synthase/AglD"/>
</dbReference>
<feature type="transmembrane region" description="Helical" evidence="6">
    <location>
        <begin position="300"/>
        <end position="326"/>
    </location>
</feature>
<dbReference type="PANTHER" id="PTHR39087">
    <property type="entry name" value="UPF0104 MEMBRANE PROTEIN MJ1595"/>
    <property type="match status" value="1"/>
</dbReference>
<evidence type="ECO:0000256" key="6">
    <source>
        <dbReference type="SAM" id="Phobius"/>
    </source>
</evidence>
<feature type="transmembrane region" description="Helical" evidence="6">
    <location>
        <begin position="168"/>
        <end position="187"/>
    </location>
</feature>
<keyword evidence="2" id="KW-1003">Cell membrane</keyword>
<dbReference type="NCBIfam" id="TIGR00374">
    <property type="entry name" value="flippase-like domain"/>
    <property type="match status" value="1"/>
</dbReference>
<comment type="subcellular location">
    <subcellularLocation>
        <location evidence="1">Cell membrane</location>
        <topology evidence="1">Multi-pass membrane protein</topology>
    </subcellularLocation>
</comment>
<dbReference type="OrthoDB" id="9812094at2"/>
<evidence type="ECO:0000256" key="2">
    <source>
        <dbReference type="ARBA" id="ARBA00022475"/>
    </source>
</evidence>
<dbReference type="GO" id="GO:0005886">
    <property type="term" value="C:plasma membrane"/>
    <property type="evidence" value="ECO:0007669"/>
    <property type="project" value="UniProtKB-SubCell"/>
</dbReference>
<dbReference type="Pfam" id="PF03706">
    <property type="entry name" value="LPG_synthase_TM"/>
    <property type="match status" value="1"/>
</dbReference>
<evidence type="ECO:0000313" key="8">
    <source>
        <dbReference type="Proteomes" id="UP000324133"/>
    </source>
</evidence>
<accession>A0A5B6TUW8</accession>
<proteinExistence type="predicted"/>
<evidence type="ECO:0000256" key="4">
    <source>
        <dbReference type="ARBA" id="ARBA00022989"/>
    </source>
</evidence>
<keyword evidence="5 6" id="KW-0472">Membrane</keyword>
<keyword evidence="3 6" id="KW-0812">Transmembrane</keyword>
<evidence type="ECO:0000256" key="3">
    <source>
        <dbReference type="ARBA" id="ARBA00022692"/>
    </source>
</evidence>
<dbReference type="EMBL" id="VKKY01000001">
    <property type="protein sequence ID" value="KAA3440358.1"/>
    <property type="molecule type" value="Genomic_DNA"/>
</dbReference>
<protein>
    <submittedName>
        <fullName evidence="7">Flippase-like domain-containing protein</fullName>
    </submittedName>
</protein>
<evidence type="ECO:0000313" key="7">
    <source>
        <dbReference type="EMBL" id="KAA3440358.1"/>
    </source>
</evidence>
<feature type="transmembrane region" description="Helical" evidence="6">
    <location>
        <begin position="125"/>
        <end position="143"/>
    </location>
</feature>
<name>A0A5B6TUW8_9BACT</name>
<keyword evidence="4 6" id="KW-1133">Transmembrane helix</keyword>
<reference evidence="7 8" key="1">
    <citation type="submission" date="2019-07" db="EMBL/GenBank/DDBJ databases">
        <title>Rufibacter sp. nov., isolated from lake sediment.</title>
        <authorList>
            <person name="Qu J.-H."/>
        </authorList>
    </citation>
    <scope>NUCLEOTIDE SEQUENCE [LARGE SCALE GENOMIC DNA]</scope>
    <source>
        <strain evidence="7 8">NBS58-1</strain>
    </source>
</reference>
<feature type="transmembrane region" description="Helical" evidence="6">
    <location>
        <begin position="42"/>
        <end position="61"/>
    </location>
</feature>
<comment type="caution">
    <text evidence="7">The sequence shown here is derived from an EMBL/GenBank/DDBJ whole genome shotgun (WGS) entry which is preliminary data.</text>
</comment>
<dbReference type="Proteomes" id="UP000324133">
    <property type="component" value="Unassembled WGS sequence"/>
</dbReference>
<evidence type="ECO:0000256" key="5">
    <source>
        <dbReference type="ARBA" id="ARBA00023136"/>
    </source>
</evidence>